<evidence type="ECO:0000256" key="3">
    <source>
        <dbReference type="ARBA" id="ARBA00022603"/>
    </source>
</evidence>
<feature type="compositionally biased region" description="Low complexity" evidence="9">
    <location>
        <begin position="1"/>
        <end position="10"/>
    </location>
</feature>
<organism evidence="11 12">
    <name type="scientific">Prorocentrum cordatum</name>
    <dbReference type="NCBI Taxonomy" id="2364126"/>
    <lineage>
        <taxon>Eukaryota</taxon>
        <taxon>Sar</taxon>
        <taxon>Alveolata</taxon>
        <taxon>Dinophyceae</taxon>
        <taxon>Prorocentrales</taxon>
        <taxon>Prorocentraceae</taxon>
        <taxon>Prorocentrum</taxon>
    </lineage>
</organism>
<dbReference type="PROSITE" id="PS51620">
    <property type="entry name" value="SAM_TRM61"/>
    <property type="match status" value="1"/>
</dbReference>
<keyword evidence="7" id="KW-0539">Nucleus</keyword>
<reference evidence="11" key="1">
    <citation type="submission" date="2023-10" db="EMBL/GenBank/DDBJ databases">
        <authorList>
            <person name="Chen Y."/>
            <person name="Shah S."/>
            <person name="Dougan E. K."/>
            <person name="Thang M."/>
            <person name="Chan C."/>
        </authorList>
    </citation>
    <scope>NUCLEOTIDE SEQUENCE [LARGE SCALE GENOMIC DNA]</scope>
</reference>
<evidence type="ECO:0000313" key="11">
    <source>
        <dbReference type="EMBL" id="CAK0853024.1"/>
    </source>
</evidence>
<dbReference type="Gene3D" id="3.10.330.20">
    <property type="match status" value="1"/>
</dbReference>
<evidence type="ECO:0000256" key="7">
    <source>
        <dbReference type="ARBA" id="ARBA00023242"/>
    </source>
</evidence>
<comment type="subcellular location">
    <subcellularLocation>
        <location evidence="1">Nucleus</location>
    </subcellularLocation>
</comment>
<feature type="region of interest" description="Disordered" evidence="9">
    <location>
        <begin position="1"/>
        <end position="32"/>
    </location>
</feature>
<evidence type="ECO:0000256" key="9">
    <source>
        <dbReference type="SAM" id="MobiDB-lite"/>
    </source>
</evidence>
<keyword evidence="5 8" id="KW-0949">S-adenosyl-L-methionine</keyword>
<dbReference type="PIRSF" id="PIRSF017269">
    <property type="entry name" value="GCD14"/>
    <property type="match status" value="1"/>
</dbReference>
<evidence type="ECO:0000259" key="10">
    <source>
        <dbReference type="Pfam" id="PF08704"/>
    </source>
</evidence>
<gene>
    <name evidence="11" type="ORF">PCOR1329_LOCUS44634</name>
</gene>
<feature type="domain" description="tRNA (adenine(58)-N(1))-methyltransferase catalytic subunit TRM61 C-terminal" evidence="10">
    <location>
        <begin position="108"/>
        <end position="357"/>
    </location>
</feature>
<evidence type="ECO:0000256" key="1">
    <source>
        <dbReference type="ARBA" id="ARBA00004123"/>
    </source>
</evidence>
<comment type="catalytic activity">
    <reaction evidence="8">
        <text>adenosine(58) in tRNA + S-adenosyl-L-methionine = N(1)-methyladenosine(58) in tRNA + S-adenosyl-L-homocysteine + H(+)</text>
        <dbReference type="Rhea" id="RHEA:43152"/>
        <dbReference type="Rhea" id="RHEA-COMP:10365"/>
        <dbReference type="Rhea" id="RHEA-COMP:10366"/>
        <dbReference type="ChEBI" id="CHEBI:15378"/>
        <dbReference type="ChEBI" id="CHEBI:57856"/>
        <dbReference type="ChEBI" id="CHEBI:59789"/>
        <dbReference type="ChEBI" id="CHEBI:74411"/>
        <dbReference type="ChEBI" id="CHEBI:74491"/>
        <dbReference type="EC" id="2.1.1.220"/>
    </reaction>
</comment>
<dbReference type="Pfam" id="PF08704">
    <property type="entry name" value="GCD14"/>
    <property type="match status" value="1"/>
</dbReference>
<keyword evidence="12" id="KW-1185">Reference proteome</keyword>
<keyword evidence="6 8" id="KW-0819">tRNA processing</keyword>
<comment type="caution">
    <text evidence="11">The sequence shown here is derived from an EMBL/GenBank/DDBJ whole genome shotgun (WGS) entry which is preliminary data.</text>
</comment>
<dbReference type="Proteomes" id="UP001189429">
    <property type="component" value="Unassembled WGS sequence"/>
</dbReference>
<evidence type="ECO:0000256" key="5">
    <source>
        <dbReference type="ARBA" id="ARBA00022691"/>
    </source>
</evidence>
<dbReference type="Gene3D" id="3.40.50.150">
    <property type="entry name" value="Vaccinia Virus protein VP39"/>
    <property type="match status" value="1"/>
</dbReference>
<dbReference type="PANTHER" id="PTHR12133">
    <property type="entry name" value="TRNA (ADENINE(58)-N(1))-METHYLTRANSFERASE"/>
    <property type="match status" value="1"/>
</dbReference>
<feature type="compositionally biased region" description="Low complexity" evidence="9">
    <location>
        <begin position="17"/>
        <end position="32"/>
    </location>
</feature>
<evidence type="ECO:0000256" key="2">
    <source>
        <dbReference type="ARBA" id="ARBA00012796"/>
    </source>
</evidence>
<dbReference type="PANTHER" id="PTHR12133:SF2">
    <property type="entry name" value="TRNA (ADENINE(58)-N(1))-METHYLTRANSFERASE CATALYTIC SUBUNIT TRMT61A"/>
    <property type="match status" value="1"/>
</dbReference>
<accession>A0ABN9U2K2</accession>
<dbReference type="InterPro" id="IPR014816">
    <property type="entry name" value="tRNA_MeTrfase_Gcd14"/>
</dbReference>
<feature type="region of interest" description="Disordered" evidence="9">
    <location>
        <begin position="294"/>
        <end position="342"/>
    </location>
</feature>
<keyword evidence="4 8" id="KW-0808">Transferase</keyword>
<dbReference type="InterPro" id="IPR049470">
    <property type="entry name" value="TRM61_C"/>
</dbReference>
<dbReference type="InterPro" id="IPR029063">
    <property type="entry name" value="SAM-dependent_MTases_sf"/>
</dbReference>
<evidence type="ECO:0000256" key="8">
    <source>
        <dbReference type="PIRNR" id="PIRNR017269"/>
    </source>
</evidence>
<dbReference type="SUPFAM" id="SSF53335">
    <property type="entry name" value="S-adenosyl-L-methionine-dependent methyltransferases"/>
    <property type="match status" value="1"/>
</dbReference>
<evidence type="ECO:0000256" key="4">
    <source>
        <dbReference type="ARBA" id="ARBA00022679"/>
    </source>
</evidence>
<protein>
    <recommendedName>
        <fullName evidence="2 8">tRNA (adenine(58)-N(1))-methyltransferase</fullName>
        <ecNumber evidence="2 8">2.1.1.220</ecNumber>
    </recommendedName>
</protein>
<sequence length="365" mass="38330">MSERGASAAGPAGGTGSPAAPEAAGGAATAALAAASPAPARDAAAGSRPPSAPGAGDYIVLWGGYSSVSGAVLEHGAITNNRYGSFHHDDLIGQPYGSKVWSRKGRAWLAMLRPSPEMLTQSLTHRTQIIYHADISLLLMLLDVRPGKVVVEAGTGSGSVSASLARALCPGGTLYTFEFHEERQRQAAADFERYGLSGTIVSQHRDVCKNGFTDALDGMVDGLFLDLPAPWSALAHADRCLKDGGKVCTFSPCIEQIEKTAEEMRRGDRYCGIRMFESLAVNWGVREVQAKRRRTAAEPQEAQALGEACQGGPAEAAEGAAAPLGKRPAPDERDAPSLLSYPMPMRSHTSYLMVATKAARRPAGG</sequence>
<feature type="compositionally biased region" description="Low complexity" evidence="9">
    <location>
        <begin position="306"/>
        <end position="322"/>
    </location>
</feature>
<proteinExistence type="inferred from homology"/>
<comment type="similarity">
    <text evidence="8">Belongs to the class I-like SAM-binding methyltransferase superfamily. TRM61 family.</text>
</comment>
<keyword evidence="3 8" id="KW-0489">Methyltransferase</keyword>
<evidence type="ECO:0000313" key="12">
    <source>
        <dbReference type="Proteomes" id="UP001189429"/>
    </source>
</evidence>
<name>A0ABN9U2K2_9DINO</name>
<evidence type="ECO:0000256" key="6">
    <source>
        <dbReference type="ARBA" id="ARBA00022694"/>
    </source>
</evidence>
<dbReference type="EMBL" id="CAUYUJ010015366">
    <property type="protein sequence ID" value="CAK0853024.1"/>
    <property type="molecule type" value="Genomic_DNA"/>
</dbReference>
<dbReference type="EC" id="2.1.1.220" evidence="2 8"/>